<dbReference type="Gene3D" id="3.30.1330.10">
    <property type="entry name" value="PurM-like, N-terminal domain"/>
    <property type="match status" value="1"/>
</dbReference>
<evidence type="ECO:0000259" key="3">
    <source>
        <dbReference type="Pfam" id="PF02769"/>
    </source>
</evidence>
<name>A0A212RDT5_9CHLR</name>
<dbReference type="Proteomes" id="UP000197025">
    <property type="component" value="Unassembled WGS sequence"/>
</dbReference>
<dbReference type="CDD" id="cd06061">
    <property type="entry name" value="PurM-like1"/>
    <property type="match status" value="1"/>
</dbReference>
<dbReference type="OrthoDB" id="153904at2"/>
<gene>
    <name evidence="4" type="ORF">SAMN02746019_00012380</name>
</gene>
<sequence length="337" mass="36516">MTEILPVGKLPLEWMRRLLDYPISDPRVRLGPGVGLDAAVVEMGDRCLVVKADPITFATEAIGWYAVQINANDIATTGAVPRWMLAILLLPEGRTDRALVEEIFGQLRSACEALGINLIGGHSEVTYGLDRPILAGFMLGEVEPERLITPRGARAGDRVILSKPIAIEGTAVIAREKRAELLPIFGEEFLQRCADFLYTPGISVVEDARIAQRAGRVHAMHDPTEGGLTTGLWELAEAAGLGLRVEGEAVPVYPETQALCAHYGLDPWGLLASGSLLIAAPPEDAPAIREALIAAGRPAALIGELRPPEEGRWIEREGRRVPLQPFPRDELARLFEG</sequence>
<dbReference type="SUPFAM" id="SSF55326">
    <property type="entry name" value="PurM N-terminal domain-like"/>
    <property type="match status" value="1"/>
</dbReference>
<evidence type="ECO:0000313" key="5">
    <source>
        <dbReference type="Proteomes" id="UP000197025"/>
    </source>
</evidence>
<dbReference type="InterPro" id="IPR010918">
    <property type="entry name" value="PurM-like_C_dom"/>
</dbReference>
<keyword evidence="5" id="KW-1185">Reference proteome</keyword>
<feature type="domain" description="PurM-like C-terminal" evidence="3">
    <location>
        <begin position="154"/>
        <end position="307"/>
    </location>
</feature>
<organism evidence="4 5">
    <name type="scientific">Thermoflexus hugenholtzii JAD2</name>
    <dbReference type="NCBI Taxonomy" id="877466"/>
    <lineage>
        <taxon>Bacteria</taxon>
        <taxon>Bacillati</taxon>
        <taxon>Chloroflexota</taxon>
        <taxon>Thermoflexia</taxon>
        <taxon>Thermoflexales</taxon>
        <taxon>Thermoflexaceae</taxon>
        <taxon>Thermoflexus</taxon>
    </lineage>
</organism>
<dbReference type="InterPro" id="IPR036676">
    <property type="entry name" value="PurM-like_C_sf"/>
</dbReference>
<feature type="domain" description="PurM-like N-terminal" evidence="2">
    <location>
        <begin position="37"/>
        <end position="142"/>
    </location>
</feature>
<dbReference type="InterPro" id="IPR016188">
    <property type="entry name" value="PurM-like_N"/>
</dbReference>
<dbReference type="InterPro" id="IPR036921">
    <property type="entry name" value="PurM-like_N_sf"/>
</dbReference>
<dbReference type="Gene3D" id="3.90.650.10">
    <property type="entry name" value="PurM-like C-terminal domain"/>
    <property type="match status" value="1"/>
</dbReference>
<dbReference type="InParanoid" id="A0A212RDT5"/>
<reference evidence="5" key="1">
    <citation type="submission" date="2017-06" db="EMBL/GenBank/DDBJ databases">
        <authorList>
            <person name="Varghese N."/>
            <person name="Submissions S."/>
        </authorList>
    </citation>
    <scope>NUCLEOTIDE SEQUENCE [LARGE SCALE GENOMIC DNA]</scope>
    <source>
        <strain evidence="5">JAD2</strain>
    </source>
</reference>
<dbReference type="PIRSF" id="PIRSF005644">
    <property type="entry name" value="Hdrgns_mtr_HypE"/>
    <property type="match status" value="1"/>
</dbReference>
<evidence type="ECO:0000313" key="4">
    <source>
        <dbReference type="EMBL" id="SNB70454.1"/>
    </source>
</evidence>
<dbReference type="Pfam" id="PF02769">
    <property type="entry name" value="AIRS_C"/>
    <property type="match status" value="1"/>
</dbReference>
<dbReference type="GO" id="GO:0051604">
    <property type="term" value="P:protein maturation"/>
    <property type="evidence" value="ECO:0007669"/>
    <property type="project" value="TreeGrafter"/>
</dbReference>
<comment type="similarity">
    <text evidence="1">Belongs to the HypE family.</text>
</comment>
<dbReference type="Pfam" id="PF00586">
    <property type="entry name" value="AIRS"/>
    <property type="match status" value="1"/>
</dbReference>
<dbReference type="EMBL" id="FYEK01000044">
    <property type="protein sequence ID" value="SNB70454.1"/>
    <property type="molecule type" value="Genomic_DNA"/>
</dbReference>
<dbReference type="PANTHER" id="PTHR30303">
    <property type="entry name" value="HYDROGENASE ISOENZYMES FORMATION PROTEIN HYPE"/>
    <property type="match status" value="1"/>
</dbReference>
<accession>A0A212RDT5</accession>
<dbReference type="AlphaFoldDB" id="A0A212RDT5"/>
<protein>
    <submittedName>
        <fullName evidence="4">Hydrogenase maturation factor</fullName>
    </submittedName>
</protein>
<evidence type="ECO:0000259" key="2">
    <source>
        <dbReference type="Pfam" id="PF00586"/>
    </source>
</evidence>
<dbReference type="RefSeq" id="WP_088571890.1">
    <property type="nucleotide sequence ID" value="NZ_FYEK01000044.1"/>
</dbReference>
<evidence type="ECO:0000256" key="1">
    <source>
        <dbReference type="ARBA" id="ARBA00006243"/>
    </source>
</evidence>
<dbReference type="InterPro" id="IPR011854">
    <property type="entry name" value="HypE"/>
</dbReference>
<dbReference type="FunCoup" id="A0A212RDT5">
    <property type="interactions" value="402"/>
</dbReference>
<dbReference type="SUPFAM" id="SSF56042">
    <property type="entry name" value="PurM C-terminal domain-like"/>
    <property type="match status" value="1"/>
</dbReference>
<dbReference type="PANTHER" id="PTHR30303:SF4">
    <property type="entry name" value="HYDROGENASE EXPRESSION_FORMATION PROTEIN HYPE"/>
    <property type="match status" value="1"/>
</dbReference>
<proteinExistence type="inferred from homology"/>